<organism evidence="1 2">
    <name type="scientific">Aphis craccivora</name>
    <name type="common">Cowpea aphid</name>
    <dbReference type="NCBI Taxonomy" id="307492"/>
    <lineage>
        <taxon>Eukaryota</taxon>
        <taxon>Metazoa</taxon>
        <taxon>Ecdysozoa</taxon>
        <taxon>Arthropoda</taxon>
        <taxon>Hexapoda</taxon>
        <taxon>Insecta</taxon>
        <taxon>Pterygota</taxon>
        <taxon>Neoptera</taxon>
        <taxon>Paraneoptera</taxon>
        <taxon>Hemiptera</taxon>
        <taxon>Sternorrhyncha</taxon>
        <taxon>Aphidomorpha</taxon>
        <taxon>Aphidoidea</taxon>
        <taxon>Aphididae</taxon>
        <taxon>Aphidini</taxon>
        <taxon>Aphis</taxon>
        <taxon>Aphis</taxon>
    </lineage>
</organism>
<dbReference type="EMBL" id="VUJU01001216">
    <property type="protein sequence ID" value="KAF0766333.1"/>
    <property type="molecule type" value="Genomic_DNA"/>
</dbReference>
<sequence>MCWRHNSILEKRFVVVLLVSNRSTSRNLYSIRLMENHINNSRANTRRIECISDVLASHIFKSKFLKKKNNGTTL</sequence>
<feature type="non-terminal residue" evidence="1">
    <location>
        <position position="74"/>
    </location>
</feature>
<proteinExistence type="predicted"/>
<reference evidence="1 2" key="1">
    <citation type="submission" date="2019-08" db="EMBL/GenBank/DDBJ databases">
        <title>Whole genome of Aphis craccivora.</title>
        <authorList>
            <person name="Voronova N.V."/>
            <person name="Shulinski R.S."/>
            <person name="Bandarenka Y.V."/>
            <person name="Zhorov D.G."/>
            <person name="Warner D."/>
        </authorList>
    </citation>
    <scope>NUCLEOTIDE SEQUENCE [LARGE SCALE GENOMIC DNA]</scope>
    <source>
        <strain evidence="1">180601</strain>
        <tissue evidence="1">Whole Body</tissue>
    </source>
</reference>
<dbReference type="AlphaFoldDB" id="A0A6G0Z7P7"/>
<protein>
    <submittedName>
        <fullName evidence="1">Uncharacterized protein</fullName>
    </submittedName>
</protein>
<comment type="caution">
    <text evidence="1">The sequence shown here is derived from an EMBL/GenBank/DDBJ whole genome shotgun (WGS) entry which is preliminary data.</text>
</comment>
<evidence type="ECO:0000313" key="1">
    <source>
        <dbReference type="EMBL" id="KAF0766333.1"/>
    </source>
</evidence>
<gene>
    <name evidence="1" type="ORF">FWK35_00015029</name>
</gene>
<evidence type="ECO:0000313" key="2">
    <source>
        <dbReference type="Proteomes" id="UP000478052"/>
    </source>
</evidence>
<dbReference type="Proteomes" id="UP000478052">
    <property type="component" value="Unassembled WGS sequence"/>
</dbReference>
<name>A0A6G0Z7P7_APHCR</name>
<accession>A0A6G0Z7P7</accession>
<keyword evidence="2" id="KW-1185">Reference proteome</keyword>